<sequence length="646" mass="70332">MFSFCASDSGRPPGLLLPHGINRQLFPAPLLPDGASHSCCCCPNRETCNEPILVAGATRFDEPCFSCMQATDGATTANFSDHLLNANNDTVNHTCPVQETQLNSSFNANSERRYEASSLLAHALICCFVKAIQHSYSAQCLMPCKPSNTPNPLHSASSNDAPSSNAICRGSFEYTEDDDAIIEAFLASTEGAPEAAGDKIPKIPSEMQCIGPHYVHVLNKVCGIYFENSGDSSLNAEHLSSPFLKAHHPAGERADDHAIKVFTAAEKSCPTHTVAHARQGHVASYLALHIAGRDDDEIIAAFVNAFVKPCILASLSVEDFSSGAADNTVPALAVTSQMILEDNQSLLQVNNPASHAPWPTFGVVNDLDNPTEVPNSALDEARPSCCSYTSPHDVSLGADLQYPPSCSPLLAALLINQCNAAAIHNRPCYNLPLAPSSAVLQKRAQSLSCLNLEADDDDDEGAIMKDVIKGLSPSSMPTLDSAETLSLMVDDGLYGNRLQSDGLHENEAIQISKLDVLECYDSVPFCKYCCRAPRNRKPTLCHNFGIQNHRRDDPSNGPKPKSSVVIFIMLKYLDSYLIFFTKSQSEAKSKAHVFNRRGDQLKKIIRSQHAVEELDSHARIKMKPRHQTYPLNTFMLEPDRLCRKPN</sequence>
<keyword evidence="2" id="KW-1185">Reference proteome</keyword>
<dbReference type="AlphaFoldDB" id="A0A9D4U6T7"/>
<dbReference type="Proteomes" id="UP000886520">
    <property type="component" value="Chromosome 22"/>
</dbReference>
<evidence type="ECO:0000313" key="2">
    <source>
        <dbReference type="Proteomes" id="UP000886520"/>
    </source>
</evidence>
<gene>
    <name evidence="1" type="ORF">GOP47_0023087</name>
</gene>
<organism evidence="1 2">
    <name type="scientific">Adiantum capillus-veneris</name>
    <name type="common">Maidenhair fern</name>
    <dbReference type="NCBI Taxonomy" id="13818"/>
    <lineage>
        <taxon>Eukaryota</taxon>
        <taxon>Viridiplantae</taxon>
        <taxon>Streptophyta</taxon>
        <taxon>Embryophyta</taxon>
        <taxon>Tracheophyta</taxon>
        <taxon>Polypodiopsida</taxon>
        <taxon>Polypodiidae</taxon>
        <taxon>Polypodiales</taxon>
        <taxon>Pteridineae</taxon>
        <taxon>Pteridaceae</taxon>
        <taxon>Vittarioideae</taxon>
        <taxon>Adiantum</taxon>
    </lineage>
</organism>
<accession>A0A9D4U6T7</accession>
<reference evidence="1" key="1">
    <citation type="submission" date="2021-01" db="EMBL/GenBank/DDBJ databases">
        <title>Adiantum capillus-veneris genome.</title>
        <authorList>
            <person name="Fang Y."/>
            <person name="Liao Q."/>
        </authorList>
    </citation>
    <scope>NUCLEOTIDE SEQUENCE</scope>
    <source>
        <strain evidence="1">H3</strain>
        <tissue evidence="1">Leaf</tissue>
    </source>
</reference>
<comment type="caution">
    <text evidence="1">The sequence shown here is derived from an EMBL/GenBank/DDBJ whole genome shotgun (WGS) entry which is preliminary data.</text>
</comment>
<protein>
    <submittedName>
        <fullName evidence="1">Uncharacterized protein</fullName>
    </submittedName>
</protein>
<evidence type="ECO:0000313" key="1">
    <source>
        <dbReference type="EMBL" id="KAI5062548.1"/>
    </source>
</evidence>
<proteinExistence type="predicted"/>
<dbReference type="EMBL" id="JABFUD020000022">
    <property type="protein sequence ID" value="KAI5062548.1"/>
    <property type="molecule type" value="Genomic_DNA"/>
</dbReference>
<name>A0A9D4U6T7_ADICA</name>